<evidence type="ECO:0000313" key="2">
    <source>
        <dbReference type="Proteomes" id="UP001154282"/>
    </source>
</evidence>
<dbReference type="Gene3D" id="3.40.50.1820">
    <property type="entry name" value="alpha/beta hydrolase"/>
    <property type="match status" value="1"/>
</dbReference>
<accession>A0AAV0IWL0</accession>
<dbReference type="PANTHER" id="PTHR11440">
    <property type="entry name" value="LECITHIN-CHOLESTEROL ACYLTRANSFERASE-RELATED"/>
    <property type="match status" value="1"/>
</dbReference>
<sequence>MSMLKLCPCFYGRHSAVSDSDLDPVLLVSGMGGSILNSKPKKFGLETRVWVRFLLAELEFKNKAWSIYNPQTGYTEVLNKDSEIVVPQDDYGLYAIDILDPSPLAKCVHLTEVYHFHDMIEMLVNCGYKKGTTLFGYGYDFRQSNRVGNSMEGLKAKLETAYEASGKRKVNIITHSMGGLLVSCFMSLYKDVFSMFVNKWICIGCPFQGAPGCINDSILTGLQFVEGFENYFFVSRWTMHQLLLECPSIYEMLPNPAFKWERDPQIQVWRKQSNDDDTSIQAESYGLLTYGGNAIPLPFNMSILKWATETRKILNDVQLPEGVSFYNIYGTSCDTPFDVCYGSETSPVDELSEVCHVTLLYLIHSTPACFFLVWWPQPQYSYVDGDGTVPAESAKADGYAAVERVGIPGEHRALLRDDKVFQLIKKWLGIEQNVSKRSRTVKVMDSHVYI</sequence>
<dbReference type="EMBL" id="CAMGYJ010000004">
    <property type="protein sequence ID" value="CAI0401911.1"/>
    <property type="molecule type" value="Genomic_DNA"/>
</dbReference>
<dbReference type="Proteomes" id="UP001154282">
    <property type="component" value="Unassembled WGS sequence"/>
</dbReference>
<dbReference type="InterPro" id="IPR003386">
    <property type="entry name" value="LACT/PDAT_acylTrfase"/>
</dbReference>
<dbReference type="InterPro" id="IPR029058">
    <property type="entry name" value="AB_hydrolase_fold"/>
</dbReference>
<comment type="caution">
    <text evidence="1">The sequence shown here is derived from an EMBL/GenBank/DDBJ whole genome shotgun (WGS) entry which is preliminary data.</text>
</comment>
<dbReference type="SUPFAM" id="SSF53474">
    <property type="entry name" value="alpha/beta-Hydrolases"/>
    <property type="match status" value="1"/>
</dbReference>
<dbReference type="GO" id="GO:0008374">
    <property type="term" value="F:O-acyltransferase activity"/>
    <property type="evidence" value="ECO:0007669"/>
    <property type="project" value="InterPro"/>
</dbReference>
<name>A0AAV0IWL0_9ROSI</name>
<dbReference type="GO" id="GO:0006629">
    <property type="term" value="P:lipid metabolic process"/>
    <property type="evidence" value="ECO:0007669"/>
    <property type="project" value="InterPro"/>
</dbReference>
<proteinExistence type="predicted"/>
<dbReference type="AlphaFoldDB" id="A0AAV0IWL0"/>
<gene>
    <name evidence="1" type="ORF">LITE_LOCUS11388</name>
</gene>
<dbReference type="Pfam" id="PF02450">
    <property type="entry name" value="LCAT"/>
    <property type="match status" value="1"/>
</dbReference>
<organism evidence="1 2">
    <name type="scientific">Linum tenue</name>
    <dbReference type="NCBI Taxonomy" id="586396"/>
    <lineage>
        <taxon>Eukaryota</taxon>
        <taxon>Viridiplantae</taxon>
        <taxon>Streptophyta</taxon>
        <taxon>Embryophyta</taxon>
        <taxon>Tracheophyta</taxon>
        <taxon>Spermatophyta</taxon>
        <taxon>Magnoliopsida</taxon>
        <taxon>eudicotyledons</taxon>
        <taxon>Gunneridae</taxon>
        <taxon>Pentapetalae</taxon>
        <taxon>rosids</taxon>
        <taxon>fabids</taxon>
        <taxon>Malpighiales</taxon>
        <taxon>Linaceae</taxon>
        <taxon>Linum</taxon>
    </lineage>
</organism>
<keyword evidence="2" id="KW-1185">Reference proteome</keyword>
<evidence type="ECO:0000313" key="1">
    <source>
        <dbReference type="EMBL" id="CAI0401911.1"/>
    </source>
</evidence>
<protein>
    <submittedName>
        <fullName evidence="1">Uncharacterized protein</fullName>
    </submittedName>
</protein>
<reference evidence="1" key="1">
    <citation type="submission" date="2022-08" db="EMBL/GenBank/DDBJ databases">
        <authorList>
            <person name="Gutierrez-Valencia J."/>
        </authorList>
    </citation>
    <scope>NUCLEOTIDE SEQUENCE</scope>
</reference>